<accession>A0AAN7SJZ9</accession>
<name>A0AAN7SJZ9_9COLE</name>
<sequence length="440" mass="51645">MQNLTDIFDTLYNNESLDENNDNLLAVLNQWGCSCLYKELIAHEITLQRLKYLTEADLDILFKDRSLGSKIEFRHHLGQWQLENNTPSTSYVSTRAKNYTTLWLNNQTGISSSASSASSNDKPTTTETFRSSKFSKWHVIHVFNKHKKLNDAARKVLVDAIVAWYIERKIKISRDYFEKVSIVIEKQFNDDKGLKQNPFGRLYDKYYNNTKRLRKIGLIEKKIVNKSSVTIPILTDEIESEECENLAACLRVNSEPWTDVKTHWMNTFKKRHREILLNFSLLFKHLQGFNLIDLDFYEIYEEKSYGLIRKWPNYKNKIINILNAKIKDKENLKLLKYLNTINSSEAISDTIIALLIHALLPPSVKYISKENNKKIILKSTIKDSQDSMFLHVKTLNDFDNRVEHLKNHLTERNESLHSSKIFLIRMLLVEVFRQILVIYM</sequence>
<gene>
    <name evidence="1" type="ORF">RN001_002173</name>
</gene>
<evidence type="ECO:0000313" key="2">
    <source>
        <dbReference type="Proteomes" id="UP001353858"/>
    </source>
</evidence>
<proteinExistence type="predicted"/>
<keyword evidence="2" id="KW-1185">Reference proteome</keyword>
<dbReference type="AlphaFoldDB" id="A0AAN7SJZ9"/>
<comment type="caution">
    <text evidence="1">The sequence shown here is derived from an EMBL/GenBank/DDBJ whole genome shotgun (WGS) entry which is preliminary data.</text>
</comment>
<dbReference type="Proteomes" id="UP001353858">
    <property type="component" value="Unassembled WGS sequence"/>
</dbReference>
<dbReference type="EMBL" id="JARPUR010000001">
    <property type="protein sequence ID" value="KAK4885902.1"/>
    <property type="molecule type" value="Genomic_DNA"/>
</dbReference>
<protein>
    <submittedName>
        <fullName evidence="1">Uncharacterized protein</fullName>
    </submittedName>
</protein>
<organism evidence="1 2">
    <name type="scientific">Aquatica leii</name>
    <dbReference type="NCBI Taxonomy" id="1421715"/>
    <lineage>
        <taxon>Eukaryota</taxon>
        <taxon>Metazoa</taxon>
        <taxon>Ecdysozoa</taxon>
        <taxon>Arthropoda</taxon>
        <taxon>Hexapoda</taxon>
        <taxon>Insecta</taxon>
        <taxon>Pterygota</taxon>
        <taxon>Neoptera</taxon>
        <taxon>Endopterygota</taxon>
        <taxon>Coleoptera</taxon>
        <taxon>Polyphaga</taxon>
        <taxon>Elateriformia</taxon>
        <taxon>Elateroidea</taxon>
        <taxon>Lampyridae</taxon>
        <taxon>Luciolinae</taxon>
        <taxon>Aquatica</taxon>
    </lineage>
</organism>
<evidence type="ECO:0000313" key="1">
    <source>
        <dbReference type="EMBL" id="KAK4885902.1"/>
    </source>
</evidence>
<reference evidence="2" key="1">
    <citation type="submission" date="2023-01" db="EMBL/GenBank/DDBJ databases">
        <title>Key to firefly adult light organ development and bioluminescence: homeobox transcription factors regulate luciferase expression and transportation to peroxisome.</title>
        <authorList>
            <person name="Fu X."/>
        </authorList>
    </citation>
    <scope>NUCLEOTIDE SEQUENCE [LARGE SCALE GENOMIC DNA]</scope>
</reference>